<protein>
    <submittedName>
        <fullName evidence="1">Uncharacterized protein</fullName>
    </submittedName>
</protein>
<accession>A0A2K4YAK2</accession>
<name>A0A2K4YAK2_9MYCO</name>
<keyword evidence="2" id="KW-1185">Reference proteome</keyword>
<dbReference type="AlphaFoldDB" id="A0A2K4YAK2"/>
<dbReference type="Proteomes" id="UP000236318">
    <property type="component" value="Unassembled WGS sequence"/>
</dbReference>
<comment type="caution">
    <text evidence="1">The sequence shown here is derived from an EMBL/GenBank/DDBJ whole genome shotgun (WGS) entry which is preliminary data.</text>
</comment>
<evidence type="ECO:0000313" key="1">
    <source>
        <dbReference type="EMBL" id="SOX53808.1"/>
    </source>
</evidence>
<sequence>VAGRTELGDIHVQFRHEGHECLITLSADDRETLRRVSETSETIEAYKVPTWIELTTSGGADPDMRIRVELRDGAPQIVELAWTSQPHQSEIRQKHLRQIDLAKLVRDLVSSTLTTDHPCRGGNVGVQIEQIRQSKDPESEADYADYVDESVALLKQAKRESEKARRVAAKFTERQRLPRERRMITDSHLRLVAEVYRANFRSGPTKAVSKHFGVANRMASTYVDKARKAGYLPPTKQGQKKA</sequence>
<feature type="non-terminal residue" evidence="1">
    <location>
        <position position="1"/>
    </location>
</feature>
<proteinExistence type="predicted"/>
<gene>
    <name evidence="1" type="ORF">MAAFP003_2484</name>
</gene>
<organism evidence="1 2">
    <name type="scientific">Mycobacterium ahvazicum</name>
    <dbReference type="NCBI Taxonomy" id="1964395"/>
    <lineage>
        <taxon>Bacteria</taxon>
        <taxon>Bacillati</taxon>
        <taxon>Actinomycetota</taxon>
        <taxon>Actinomycetes</taxon>
        <taxon>Mycobacteriales</taxon>
        <taxon>Mycobacteriaceae</taxon>
        <taxon>Mycobacterium</taxon>
        <taxon>Mycobacterium simiae complex</taxon>
    </lineage>
</organism>
<dbReference type="EMBL" id="FXEG02000002">
    <property type="protein sequence ID" value="SOX53808.1"/>
    <property type="molecule type" value="Genomic_DNA"/>
</dbReference>
<reference evidence="1" key="1">
    <citation type="submission" date="2018-01" db="EMBL/GenBank/DDBJ databases">
        <authorList>
            <consortium name="Urmite Genomes"/>
        </authorList>
    </citation>
    <scope>NUCLEOTIDE SEQUENCE [LARGE SCALE GENOMIC DNA]</scope>
    <source>
        <strain evidence="1">AFP003</strain>
    </source>
</reference>
<evidence type="ECO:0000313" key="2">
    <source>
        <dbReference type="Proteomes" id="UP000236318"/>
    </source>
</evidence>